<reference evidence="2 3" key="1">
    <citation type="submission" date="2019-03" db="EMBL/GenBank/DDBJ databases">
        <title>Luteimonas zhaokaii sp.nov., isolated from the rectal contents of Plateau pika in Yushu, Qinghai Province, China.</title>
        <authorList>
            <person name="Zhang G."/>
        </authorList>
    </citation>
    <scope>NUCLEOTIDE SEQUENCE [LARGE SCALE GENOMIC DNA]</scope>
    <source>
        <strain evidence="2 3">B9</strain>
    </source>
</reference>
<name>A0A4R5TLM7_9GAMM</name>
<keyword evidence="1" id="KW-0732">Signal</keyword>
<dbReference type="Proteomes" id="UP000294796">
    <property type="component" value="Unassembled WGS sequence"/>
</dbReference>
<dbReference type="EMBL" id="SMTF01000008">
    <property type="protein sequence ID" value="TDK23456.1"/>
    <property type="molecule type" value="Genomic_DNA"/>
</dbReference>
<comment type="caution">
    <text evidence="2">The sequence shown here is derived from an EMBL/GenBank/DDBJ whole genome shotgun (WGS) entry which is preliminary data.</text>
</comment>
<feature type="chain" id="PRO_5020352354" description="Adhesin" evidence="1">
    <location>
        <begin position="24"/>
        <end position="148"/>
    </location>
</feature>
<feature type="signal peptide" evidence="1">
    <location>
        <begin position="1"/>
        <end position="23"/>
    </location>
</feature>
<keyword evidence="3" id="KW-1185">Reference proteome</keyword>
<accession>A0A4R5TLM7</accession>
<evidence type="ECO:0000256" key="1">
    <source>
        <dbReference type="SAM" id="SignalP"/>
    </source>
</evidence>
<proteinExistence type="predicted"/>
<protein>
    <recommendedName>
        <fullName evidence="4">Adhesin</fullName>
    </recommendedName>
</protein>
<evidence type="ECO:0000313" key="2">
    <source>
        <dbReference type="EMBL" id="TDK23456.1"/>
    </source>
</evidence>
<evidence type="ECO:0000313" key="3">
    <source>
        <dbReference type="Proteomes" id="UP000294796"/>
    </source>
</evidence>
<sequence length="148" mass="15374">MFRQLIIATLAVGSACATAPALAHGTFCAQPFQHAGTVTVQVGYSGVVGQFPVPAGKRLQVEYVSAGLRMSTNEGRGAFAIGTRVNGVYASHPLPILTGYALSDRMTSSQVSLYADPGSYVSVEINRATGTNVAAVGRFVVTGCLYDV</sequence>
<dbReference type="PROSITE" id="PS51257">
    <property type="entry name" value="PROKAR_LIPOPROTEIN"/>
    <property type="match status" value="1"/>
</dbReference>
<evidence type="ECO:0008006" key="4">
    <source>
        <dbReference type="Google" id="ProtNLM"/>
    </source>
</evidence>
<gene>
    <name evidence="2" type="ORF">E2F46_11085</name>
</gene>
<dbReference type="AlphaFoldDB" id="A0A4R5TLM7"/>
<organism evidence="2 3">
    <name type="scientific">Luteimonas aestuarii</name>
    <dbReference type="NCBI Taxonomy" id="453837"/>
    <lineage>
        <taxon>Bacteria</taxon>
        <taxon>Pseudomonadati</taxon>
        <taxon>Pseudomonadota</taxon>
        <taxon>Gammaproteobacteria</taxon>
        <taxon>Lysobacterales</taxon>
        <taxon>Lysobacteraceae</taxon>
        <taxon>Luteimonas</taxon>
    </lineage>
</organism>
<dbReference type="RefSeq" id="WP_133322144.1">
    <property type="nucleotide sequence ID" value="NZ_SMTF01000008.1"/>
</dbReference>